<dbReference type="Gene3D" id="2.20.70.10">
    <property type="match status" value="1"/>
</dbReference>
<dbReference type="SMART" id="SM00441">
    <property type="entry name" value="FF"/>
    <property type="match status" value="2"/>
</dbReference>
<gene>
    <name evidence="5" type="ORF">ANANG_G00298080</name>
</gene>
<feature type="domain" description="WW" evidence="3">
    <location>
        <begin position="365"/>
        <end position="394"/>
    </location>
</feature>
<dbReference type="Gene3D" id="1.10.10.440">
    <property type="entry name" value="FF domain"/>
    <property type="match status" value="2"/>
</dbReference>
<evidence type="ECO:0000256" key="1">
    <source>
        <dbReference type="ARBA" id="ARBA00022737"/>
    </source>
</evidence>
<evidence type="ECO:0000256" key="2">
    <source>
        <dbReference type="SAM" id="MobiDB-lite"/>
    </source>
</evidence>
<dbReference type="Pfam" id="PF23517">
    <property type="entry name" value="WW_TCERG1"/>
    <property type="match status" value="1"/>
</dbReference>
<keyword evidence="1" id="KW-0677">Repeat</keyword>
<feature type="domain" description="FF" evidence="4">
    <location>
        <begin position="536"/>
        <end position="590"/>
    </location>
</feature>
<evidence type="ECO:0000313" key="6">
    <source>
        <dbReference type="Proteomes" id="UP001044222"/>
    </source>
</evidence>
<dbReference type="Pfam" id="PF01846">
    <property type="entry name" value="FF"/>
    <property type="match status" value="2"/>
</dbReference>
<comment type="caution">
    <text evidence="5">The sequence shown here is derived from an EMBL/GenBank/DDBJ whole genome shotgun (WGS) entry which is preliminary data.</text>
</comment>
<feature type="region of interest" description="Disordered" evidence="2">
    <location>
        <begin position="399"/>
        <end position="428"/>
    </location>
</feature>
<dbReference type="SUPFAM" id="SSF51045">
    <property type="entry name" value="WW domain"/>
    <property type="match status" value="1"/>
</dbReference>
<evidence type="ECO:0000259" key="3">
    <source>
        <dbReference type="PROSITE" id="PS50020"/>
    </source>
</evidence>
<dbReference type="FunFam" id="2.20.70.10:FF:000049">
    <property type="entry name" value="Transcription elongation regulator 1-like"/>
    <property type="match status" value="1"/>
</dbReference>
<dbReference type="AlphaFoldDB" id="A0A9D3LM94"/>
<dbReference type="FunFam" id="1.10.10.440:FF:000001">
    <property type="entry name" value="Transcription elongation regulator 1 like"/>
    <property type="match status" value="1"/>
</dbReference>
<feature type="compositionally biased region" description="Basic and acidic residues" evidence="2">
    <location>
        <begin position="439"/>
        <end position="450"/>
    </location>
</feature>
<reference evidence="5" key="1">
    <citation type="submission" date="2021-01" db="EMBL/GenBank/DDBJ databases">
        <title>A chromosome-scale assembly of European eel, Anguilla anguilla.</title>
        <authorList>
            <person name="Henkel C."/>
            <person name="Jong-Raadsen S.A."/>
            <person name="Dufour S."/>
            <person name="Weltzien F.-A."/>
            <person name="Palstra A.P."/>
            <person name="Pelster B."/>
            <person name="Spaink H.P."/>
            <person name="Van Den Thillart G.E."/>
            <person name="Jansen H."/>
            <person name="Zahm M."/>
            <person name="Klopp C."/>
            <person name="Cedric C."/>
            <person name="Louis A."/>
            <person name="Berthelot C."/>
            <person name="Parey E."/>
            <person name="Roest Crollius H."/>
            <person name="Montfort J."/>
            <person name="Robinson-Rechavi M."/>
            <person name="Bucao C."/>
            <person name="Bouchez O."/>
            <person name="Gislard M."/>
            <person name="Lluch J."/>
            <person name="Milhes M."/>
            <person name="Lampietro C."/>
            <person name="Lopez Roques C."/>
            <person name="Donnadieu C."/>
            <person name="Braasch I."/>
            <person name="Desvignes T."/>
            <person name="Postlethwait J."/>
            <person name="Bobe J."/>
            <person name="Guiguen Y."/>
            <person name="Dirks R."/>
        </authorList>
    </citation>
    <scope>NUCLEOTIDE SEQUENCE</scope>
    <source>
        <strain evidence="5">Tag_6206</strain>
        <tissue evidence="5">Liver</tissue>
    </source>
</reference>
<feature type="region of interest" description="Disordered" evidence="2">
    <location>
        <begin position="439"/>
        <end position="458"/>
    </location>
</feature>
<dbReference type="InterPro" id="IPR057565">
    <property type="entry name" value="WW_TCRG1_3rd"/>
</dbReference>
<dbReference type="InterPro" id="IPR036020">
    <property type="entry name" value="WW_dom_sf"/>
</dbReference>
<feature type="compositionally biased region" description="Basic and acidic residues" evidence="2">
    <location>
        <begin position="399"/>
        <end position="408"/>
    </location>
</feature>
<dbReference type="GO" id="GO:0005634">
    <property type="term" value="C:nucleus"/>
    <property type="evidence" value="ECO:0007669"/>
    <property type="project" value="TreeGrafter"/>
</dbReference>
<dbReference type="InterPro" id="IPR036517">
    <property type="entry name" value="FF_domain_sf"/>
</dbReference>
<proteinExistence type="predicted"/>
<organism evidence="5 6">
    <name type="scientific">Anguilla anguilla</name>
    <name type="common">European freshwater eel</name>
    <name type="synonym">Muraena anguilla</name>
    <dbReference type="NCBI Taxonomy" id="7936"/>
    <lineage>
        <taxon>Eukaryota</taxon>
        <taxon>Metazoa</taxon>
        <taxon>Chordata</taxon>
        <taxon>Craniata</taxon>
        <taxon>Vertebrata</taxon>
        <taxon>Euteleostomi</taxon>
        <taxon>Actinopterygii</taxon>
        <taxon>Neopterygii</taxon>
        <taxon>Teleostei</taxon>
        <taxon>Anguilliformes</taxon>
        <taxon>Anguillidae</taxon>
        <taxon>Anguilla</taxon>
    </lineage>
</organism>
<evidence type="ECO:0000313" key="5">
    <source>
        <dbReference type="EMBL" id="KAG5830898.1"/>
    </source>
</evidence>
<dbReference type="SUPFAM" id="SSF81698">
    <property type="entry name" value="FF domain"/>
    <property type="match status" value="2"/>
</dbReference>
<dbReference type="InterPro" id="IPR045148">
    <property type="entry name" value="TCRG1-like"/>
</dbReference>
<keyword evidence="6" id="KW-1185">Reference proteome</keyword>
<dbReference type="EMBL" id="JAFIRN010000018">
    <property type="protein sequence ID" value="KAG5830898.1"/>
    <property type="molecule type" value="Genomic_DNA"/>
</dbReference>
<dbReference type="CDD" id="cd00201">
    <property type="entry name" value="WW"/>
    <property type="match status" value="1"/>
</dbReference>
<dbReference type="GO" id="GO:0003712">
    <property type="term" value="F:transcription coregulator activity"/>
    <property type="evidence" value="ECO:0007669"/>
    <property type="project" value="TreeGrafter"/>
</dbReference>
<dbReference type="InterPro" id="IPR002713">
    <property type="entry name" value="FF_domain"/>
</dbReference>
<dbReference type="PROSITE" id="PS51676">
    <property type="entry name" value="FF"/>
    <property type="match status" value="2"/>
</dbReference>
<evidence type="ECO:0000259" key="4">
    <source>
        <dbReference type="PROSITE" id="PS51676"/>
    </source>
</evidence>
<evidence type="ECO:0008006" key="7">
    <source>
        <dbReference type="Google" id="ProtNLM"/>
    </source>
</evidence>
<feature type="domain" description="FF" evidence="4">
    <location>
        <begin position="470"/>
        <end position="523"/>
    </location>
</feature>
<dbReference type="InterPro" id="IPR001202">
    <property type="entry name" value="WW_dom"/>
</dbReference>
<sequence length="606" mass="68263">MIPVPRLKGLLQPWVVGGEAPAWVARIPPTSGLYVLGATPPPVLISSYAPPVLLAASGWQLTCEPFLPLMPVPFKPEPAVHQWELHAQAPDRSIQSAAGLDLVPVFPRAYGSVLPPAVGKRWVEKRIPAYQVYLNAALTLDPAWPCPEEPGMFLGHGGKPLLMTNQVAVNVFGPARASRRVRALPLSSQRVAGCPVSIKQLGSNKRIGLTTVAMVGMEPEVCHRLPPSSTQPFHLLALAPIMRPVWPPPGSEIFCPGLRRWRVHRKRPPRSRQAGPVAAREVATVTSLCPPAVKFVATDWVGQKAADKSSEMQTGPCAGKTDLCEEQKPESAANDNTENPLEISRETDSNQKDKRPVASTPVPGSPWCVVWTGDDRVFFFNPTMQLSVWEKPLDLKGRGDLNRIIKDPPHKRKKEESTEEESGSTLIGEESEELIIKRNRMDEPAVKSDQQEAEEDLSAKLSPGRTTLPLEVRISHFRAMLLERGVSAFSTWEKELYKIVFDPRYLLLSPEERKQIFEQFVKMRMKEEHKEKKSKQLQAKEEFRKLLEDSRITSRSTFKEFSEKYGRDQRFKRVQKKSDQEHLFNQFIGVLKKRDKENRLRLRKMR</sequence>
<dbReference type="PANTHER" id="PTHR15377:SF5">
    <property type="entry name" value="TRANSCRIPTION ELONGATION REGULATOR 1-LIKE PROTEIN"/>
    <property type="match status" value="1"/>
</dbReference>
<feature type="region of interest" description="Disordered" evidence="2">
    <location>
        <begin position="305"/>
        <end position="366"/>
    </location>
</feature>
<accession>A0A9D3LM94</accession>
<dbReference type="PROSITE" id="PS50020">
    <property type="entry name" value="WW_DOMAIN_2"/>
    <property type="match status" value="1"/>
</dbReference>
<name>A0A9D3LM94_ANGAN</name>
<protein>
    <recommendedName>
        <fullName evidence="7">Transcription elongation regulator 1-like protein</fullName>
    </recommendedName>
</protein>
<dbReference type="SMART" id="SM00456">
    <property type="entry name" value="WW"/>
    <property type="match status" value="1"/>
</dbReference>
<dbReference type="GO" id="GO:0070063">
    <property type="term" value="F:RNA polymerase binding"/>
    <property type="evidence" value="ECO:0007669"/>
    <property type="project" value="InterPro"/>
</dbReference>
<dbReference type="Proteomes" id="UP001044222">
    <property type="component" value="Chromosome 18"/>
</dbReference>
<feature type="compositionally biased region" description="Basic and acidic residues" evidence="2">
    <location>
        <begin position="343"/>
        <end position="356"/>
    </location>
</feature>
<dbReference type="PANTHER" id="PTHR15377">
    <property type="entry name" value="TRANSCRIPTION ELONGATION REGULATOR 1"/>
    <property type="match status" value="1"/>
</dbReference>